<dbReference type="Pfam" id="PF00582">
    <property type="entry name" value="Usp"/>
    <property type="match status" value="1"/>
</dbReference>
<evidence type="ECO:0000256" key="2">
    <source>
        <dbReference type="PIRNR" id="PIRNR006276"/>
    </source>
</evidence>
<dbReference type="Proteomes" id="UP001245184">
    <property type="component" value="Unassembled WGS sequence"/>
</dbReference>
<dbReference type="EMBL" id="JAVIZN010000002">
    <property type="protein sequence ID" value="MDR6204041.1"/>
    <property type="molecule type" value="Genomic_DNA"/>
</dbReference>
<evidence type="ECO:0000259" key="3">
    <source>
        <dbReference type="Pfam" id="PF00582"/>
    </source>
</evidence>
<protein>
    <recommendedName>
        <fullName evidence="2">Universal stress protein</fullName>
    </recommendedName>
</protein>
<evidence type="ECO:0000313" key="4">
    <source>
        <dbReference type="EMBL" id="MDR6204041.1"/>
    </source>
</evidence>
<comment type="subcellular location">
    <subcellularLocation>
        <location evidence="2">Cytoplasm</location>
    </subcellularLocation>
</comment>
<dbReference type="CDD" id="cd00293">
    <property type="entry name" value="USP-like"/>
    <property type="match status" value="1"/>
</dbReference>
<sequence>MYAHIVVALDGSDAAKRALSEAIQLTKLSRGRLTVVYVLDQSAAFTYAGACDPHLLSGAARQVGTTLLDGAQKQMREMDVVGDTEIVETRGIAEDIAGTLLRFVQWSGADLVVMGTHGRRGLRRMVIGSVAERFVRHATCPVLLVREPTDAKREAPL</sequence>
<dbReference type="SUPFAM" id="SSF52402">
    <property type="entry name" value="Adenine nucleotide alpha hydrolases-like"/>
    <property type="match status" value="1"/>
</dbReference>
<organism evidence="4 5">
    <name type="scientific">Paraburkholderia graminis</name>
    <dbReference type="NCBI Taxonomy" id="60548"/>
    <lineage>
        <taxon>Bacteria</taxon>
        <taxon>Pseudomonadati</taxon>
        <taxon>Pseudomonadota</taxon>
        <taxon>Betaproteobacteria</taxon>
        <taxon>Burkholderiales</taxon>
        <taxon>Burkholderiaceae</taxon>
        <taxon>Paraburkholderia</taxon>
    </lineage>
</organism>
<accession>A0ABD5CFG0</accession>
<dbReference type="InterPro" id="IPR006016">
    <property type="entry name" value="UspA"/>
</dbReference>
<dbReference type="PANTHER" id="PTHR46268">
    <property type="entry name" value="STRESS RESPONSE PROTEIN NHAX"/>
    <property type="match status" value="1"/>
</dbReference>
<evidence type="ECO:0000256" key="1">
    <source>
        <dbReference type="ARBA" id="ARBA00008791"/>
    </source>
</evidence>
<gene>
    <name evidence="4" type="ORF">QF025_002761</name>
</gene>
<dbReference type="PRINTS" id="PR01438">
    <property type="entry name" value="UNVRSLSTRESS"/>
</dbReference>
<dbReference type="InterPro" id="IPR014729">
    <property type="entry name" value="Rossmann-like_a/b/a_fold"/>
</dbReference>
<dbReference type="GeneID" id="97004559"/>
<reference evidence="4 5" key="1">
    <citation type="submission" date="2023-08" db="EMBL/GenBank/DDBJ databases">
        <title>Genome sequencing of plant associated microbes to promote plant fitness in Sorghum bicolor and Oryza sativa.</title>
        <authorList>
            <person name="Coleman-Derr D."/>
        </authorList>
    </citation>
    <scope>NUCLEOTIDE SEQUENCE [LARGE SCALE GENOMIC DNA]</scope>
    <source>
        <strain evidence="4 5">SLBN-33</strain>
    </source>
</reference>
<comment type="similarity">
    <text evidence="1 2">Belongs to the universal stress protein A family.</text>
</comment>
<dbReference type="PANTHER" id="PTHR46268:SF6">
    <property type="entry name" value="UNIVERSAL STRESS PROTEIN UP12"/>
    <property type="match status" value="1"/>
</dbReference>
<comment type="caution">
    <text evidence="4">The sequence shown here is derived from an EMBL/GenBank/DDBJ whole genome shotgun (WGS) entry which is preliminary data.</text>
</comment>
<feature type="domain" description="UspA" evidence="3">
    <location>
        <begin position="1"/>
        <end position="146"/>
    </location>
</feature>
<dbReference type="RefSeq" id="WP_053860651.1">
    <property type="nucleotide sequence ID" value="NZ_CP024935.1"/>
</dbReference>
<dbReference type="GO" id="GO:0005737">
    <property type="term" value="C:cytoplasm"/>
    <property type="evidence" value="ECO:0007669"/>
    <property type="project" value="UniProtKB-SubCell"/>
</dbReference>
<name>A0ABD5CFG0_9BURK</name>
<keyword evidence="2" id="KW-0963">Cytoplasm</keyword>
<proteinExistence type="inferred from homology"/>
<dbReference type="InterPro" id="IPR006015">
    <property type="entry name" value="Universal_stress_UspA"/>
</dbReference>
<dbReference type="KEGG" id="pgp:CUJ91_23925"/>
<dbReference type="AlphaFoldDB" id="A0ABD5CFG0"/>
<evidence type="ECO:0000313" key="5">
    <source>
        <dbReference type="Proteomes" id="UP001245184"/>
    </source>
</evidence>
<dbReference type="PIRSF" id="PIRSF006276">
    <property type="entry name" value="UspA"/>
    <property type="match status" value="1"/>
</dbReference>
<dbReference type="Gene3D" id="3.40.50.620">
    <property type="entry name" value="HUPs"/>
    <property type="match status" value="1"/>
</dbReference>